<keyword evidence="2" id="KW-1185">Reference proteome</keyword>
<dbReference type="EMBL" id="JARBHB010000006">
    <property type="protein sequence ID" value="KAJ8881761.1"/>
    <property type="molecule type" value="Genomic_DNA"/>
</dbReference>
<gene>
    <name evidence="1" type="ORF">PR048_018247</name>
</gene>
<accession>A0ABQ9HBR4</accession>
<evidence type="ECO:0000313" key="2">
    <source>
        <dbReference type="Proteomes" id="UP001159363"/>
    </source>
</evidence>
<dbReference type="Proteomes" id="UP001159363">
    <property type="component" value="Chromosome 5"/>
</dbReference>
<sequence length="102" mass="11893">MKKLDLKGMQDYYSSGERRCKHGEERKPLKNPKIRLHLLQHLAHIHVQQTSTLADTVQKFKLSLQSLKNHIFVKSQQSQYFDESKNSLQKGEAVVQVDYAKN</sequence>
<proteinExistence type="predicted"/>
<name>A0ABQ9HBR4_9NEOP</name>
<comment type="caution">
    <text evidence="1">The sequence shown here is derived from an EMBL/GenBank/DDBJ whole genome shotgun (WGS) entry which is preliminary data.</text>
</comment>
<protein>
    <submittedName>
        <fullName evidence="1">Uncharacterized protein</fullName>
    </submittedName>
</protein>
<organism evidence="1 2">
    <name type="scientific">Dryococelus australis</name>
    <dbReference type="NCBI Taxonomy" id="614101"/>
    <lineage>
        <taxon>Eukaryota</taxon>
        <taxon>Metazoa</taxon>
        <taxon>Ecdysozoa</taxon>
        <taxon>Arthropoda</taxon>
        <taxon>Hexapoda</taxon>
        <taxon>Insecta</taxon>
        <taxon>Pterygota</taxon>
        <taxon>Neoptera</taxon>
        <taxon>Polyneoptera</taxon>
        <taxon>Phasmatodea</taxon>
        <taxon>Verophasmatodea</taxon>
        <taxon>Anareolatae</taxon>
        <taxon>Phasmatidae</taxon>
        <taxon>Eurycanthinae</taxon>
        <taxon>Dryococelus</taxon>
    </lineage>
</organism>
<evidence type="ECO:0000313" key="1">
    <source>
        <dbReference type="EMBL" id="KAJ8881761.1"/>
    </source>
</evidence>
<reference evidence="1 2" key="1">
    <citation type="submission" date="2023-02" db="EMBL/GenBank/DDBJ databases">
        <title>LHISI_Scaffold_Assembly.</title>
        <authorList>
            <person name="Stuart O.P."/>
            <person name="Cleave R."/>
            <person name="Magrath M.J.L."/>
            <person name="Mikheyev A.S."/>
        </authorList>
    </citation>
    <scope>NUCLEOTIDE SEQUENCE [LARGE SCALE GENOMIC DNA]</scope>
    <source>
        <strain evidence="1">Daus_M_001</strain>
        <tissue evidence="1">Leg muscle</tissue>
    </source>
</reference>